<dbReference type="InterPro" id="IPR037548">
    <property type="entry name" value="Bqt4"/>
</dbReference>
<dbReference type="GO" id="GO:0044820">
    <property type="term" value="P:mitotic telomere tethering at nuclear periphery"/>
    <property type="evidence" value="ECO:0007669"/>
    <property type="project" value="TreeGrafter"/>
</dbReference>
<dbReference type="SUPFAM" id="SSF54616">
    <property type="entry name" value="DNA-binding domain of Mlu1-box binding protein MBP1"/>
    <property type="match status" value="1"/>
</dbReference>
<feature type="region of interest" description="Disordered" evidence="1">
    <location>
        <begin position="194"/>
        <end position="223"/>
    </location>
</feature>
<feature type="region of interest" description="Disordered" evidence="1">
    <location>
        <begin position="1"/>
        <end position="116"/>
    </location>
</feature>
<dbReference type="InterPro" id="IPR036887">
    <property type="entry name" value="HTH_APSES_sf"/>
</dbReference>
<dbReference type="PANTHER" id="PTHR38044">
    <property type="entry name" value="BOUQUET FORMATION PROTEIN 4"/>
    <property type="match status" value="1"/>
</dbReference>
<organism evidence="3 4">
    <name type="scientific">Malassezia globosa (strain ATCC MYA-4612 / CBS 7966)</name>
    <name type="common">Dandruff-associated fungus</name>
    <dbReference type="NCBI Taxonomy" id="425265"/>
    <lineage>
        <taxon>Eukaryota</taxon>
        <taxon>Fungi</taxon>
        <taxon>Dikarya</taxon>
        <taxon>Basidiomycota</taxon>
        <taxon>Ustilaginomycotina</taxon>
        <taxon>Malasseziomycetes</taxon>
        <taxon>Malasseziales</taxon>
        <taxon>Malasseziaceae</taxon>
        <taxon>Malassezia</taxon>
    </lineage>
</organism>
<evidence type="ECO:0000256" key="1">
    <source>
        <dbReference type="SAM" id="MobiDB-lite"/>
    </source>
</evidence>
<feature type="region of interest" description="Disordered" evidence="1">
    <location>
        <begin position="454"/>
        <end position="493"/>
    </location>
</feature>
<dbReference type="PANTHER" id="PTHR38044:SF1">
    <property type="entry name" value="BOUQUET FORMATION PROTEIN 4"/>
    <property type="match status" value="1"/>
</dbReference>
<dbReference type="OMA" id="NGQDHAF"/>
<proteinExistence type="predicted"/>
<accession>A8Q4R5</accession>
<feature type="compositionally biased region" description="Low complexity" evidence="1">
    <location>
        <begin position="32"/>
        <end position="80"/>
    </location>
</feature>
<dbReference type="GO" id="GO:1990862">
    <property type="term" value="C:nuclear membrane complex Bqt3-Bqt4"/>
    <property type="evidence" value="ECO:0007669"/>
    <property type="project" value="InterPro"/>
</dbReference>
<evidence type="ECO:0000313" key="4">
    <source>
        <dbReference type="Proteomes" id="UP000008837"/>
    </source>
</evidence>
<feature type="compositionally biased region" description="Basic and acidic residues" evidence="1">
    <location>
        <begin position="96"/>
        <end position="116"/>
    </location>
</feature>
<reference evidence="3 4" key="1">
    <citation type="journal article" date="2007" name="Proc. Natl. Acad. Sci. U.S.A.">
        <title>Dandruff-associated Malassezia genomes reveal convergent and divergent virulence traits shared with plant and human fungal pathogens.</title>
        <authorList>
            <person name="Xu J."/>
            <person name="Saunders C.W."/>
            <person name="Hu P."/>
            <person name="Grant R.A."/>
            <person name="Boekhout T."/>
            <person name="Kuramae E.E."/>
            <person name="Kronstad J.W."/>
            <person name="Deangelis Y.M."/>
            <person name="Reeder N.L."/>
            <person name="Johnstone K.R."/>
            <person name="Leland M."/>
            <person name="Fieno A.M."/>
            <person name="Begley W.M."/>
            <person name="Sun Y."/>
            <person name="Lacey M.P."/>
            <person name="Chaudhary T."/>
            <person name="Keough T."/>
            <person name="Chu L."/>
            <person name="Sears R."/>
            <person name="Yuan B."/>
            <person name="Dawson T.L.Jr."/>
        </authorList>
    </citation>
    <scope>NUCLEOTIDE SEQUENCE [LARGE SCALE GENOMIC DNA]</scope>
    <source>
        <strain evidence="4">ATCC MYA-4612 / CBS 7966</strain>
    </source>
</reference>
<sequence length="563" mass="59244">MAGSAGAHELPAAESLVSTPPRRTTRARRATTKATGSASDASSAATSSKSEGAPSTSTAKSTVSTTIPSSSLSSSPSKTPQKARASKATPSSQRTEPAERVHELPKRTNPRLHEVKSRQVKLQVIRREDKEIIIGRIKLPTVNGAEHGFLLKRFDTNAIAGSSMFRLAFPYADAEEESAEMTYLESRFDTDVANGGVIPPPRSRSSRKLTSDTTAKAAGTLPPGSTGVRLQGVWIPCEHAMSIASDYGLVEYAQPLIEATAILLPDEDAPVLNPDAETLATAAAASGSAVVETTGAPTPSDDTSPPALTSSLDVVSSNTLSNEAALGAADSPMREPLQVAEKDDTNRSAVSDVTEHGETPPQQADLVVPTRQKKRARVGEELQASSALSSNDSQSDVATNAEAVLARSQAARRSGRTAPAAASTDVPAPSVPLTAAQIDAQIREAQDFAAKIQRESVEQDETHSRPTKRLAEDDEPEDPQSVTVAPQASSQVLRRRRPLARAAGMLTAAGAMGIGAMAVYTGSINLPASVPHVFEQLQHVDYSSALQMIQQNIQNWGIASWFG</sequence>
<feature type="domain" description="HTH APSES-type" evidence="2">
    <location>
        <begin position="128"/>
        <end position="270"/>
    </location>
</feature>
<feature type="compositionally biased region" description="Polar residues" evidence="1">
    <location>
        <begin position="480"/>
        <end position="492"/>
    </location>
</feature>
<dbReference type="Proteomes" id="UP000008837">
    <property type="component" value="Unassembled WGS sequence"/>
</dbReference>
<dbReference type="RefSeq" id="XP_001730234.1">
    <property type="nucleotide sequence ID" value="XM_001730182.1"/>
</dbReference>
<keyword evidence="4" id="KW-1185">Reference proteome</keyword>
<dbReference type="GO" id="GO:0070197">
    <property type="term" value="P:meiotic attachment of telomere to nuclear envelope"/>
    <property type="evidence" value="ECO:0007669"/>
    <property type="project" value="InterPro"/>
</dbReference>
<evidence type="ECO:0000259" key="2">
    <source>
        <dbReference type="PROSITE" id="PS51299"/>
    </source>
</evidence>
<dbReference type="VEuPathDB" id="FungiDB:MGL_2616"/>
<dbReference type="STRING" id="425265.A8Q4R5"/>
<dbReference type="GeneID" id="5854539"/>
<feature type="compositionally biased region" description="Basic and acidic residues" evidence="1">
    <location>
        <begin position="454"/>
        <end position="464"/>
    </location>
</feature>
<dbReference type="KEGG" id="mgl:MGL_2616"/>
<gene>
    <name evidence="3" type="ORF">MGL_2616</name>
</gene>
<dbReference type="OrthoDB" id="1935484at2759"/>
<evidence type="ECO:0000313" key="3">
    <source>
        <dbReference type="EMBL" id="EDP43020.1"/>
    </source>
</evidence>
<dbReference type="EMBL" id="AAYY01000009">
    <property type="protein sequence ID" value="EDP43020.1"/>
    <property type="molecule type" value="Genomic_DNA"/>
</dbReference>
<feature type="region of interest" description="Disordered" evidence="1">
    <location>
        <begin position="325"/>
        <end position="428"/>
    </location>
</feature>
<protein>
    <recommendedName>
        <fullName evidence="2">HTH APSES-type domain-containing protein</fullName>
    </recommendedName>
</protein>
<name>A8Q4R5_MALGO</name>
<dbReference type="PROSITE" id="PS51299">
    <property type="entry name" value="HTH_APSES"/>
    <property type="match status" value="1"/>
</dbReference>
<dbReference type="AlphaFoldDB" id="A8Q4R5"/>
<dbReference type="InParanoid" id="A8Q4R5"/>
<dbReference type="InterPro" id="IPR003163">
    <property type="entry name" value="Tscrpt_reg_HTH_APSES-type"/>
</dbReference>
<dbReference type="GO" id="GO:0003677">
    <property type="term" value="F:DNA binding"/>
    <property type="evidence" value="ECO:0007669"/>
    <property type="project" value="InterPro"/>
</dbReference>
<comment type="caution">
    <text evidence="3">The sequence shown here is derived from an EMBL/GenBank/DDBJ whole genome shotgun (WGS) entry which is preliminary data.</text>
</comment>
<feature type="compositionally biased region" description="Low complexity" evidence="1">
    <location>
        <begin position="382"/>
        <end position="396"/>
    </location>
</feature>